<accession>A0A452YDV5</accession>
<proteinExistence type="predicted"/>
<feature type="domain" description="Anaphase-promoting complex subunit 4-like WD40" evidence="2">
    <location>
        <begin position="19"/>
        <end position="65"/>
    </location>
</feature>
<dbReference type="AlphaFoldDB" id="A0A452YDV5"/>
<reference evidence="3" key="4">
    <citation type="submission" date="2019-03" db="UniProtKB">
        <authorList>
            <consortium name="EnsemblPlants"/>
        </authorList>
    </citation>
    <scope>IDENTIFICATION</scope>
</reference>
<dbReference type="InterPro" id="IPR024977">
    <property type="entry name" value="Apc4-like_WD40_dom"/>
</dbReference>
<dbReference type="Gramene" id="AET1Gv20384200.45">
    <property type="protein sequence ID" value="AET1Gv20384200.45"/>
    <property type="gene ID" value="AET1Gv20384200"/>
</dbReference>
<reference evidence="4" key="2">
    <citation type="journal article" date="2017" name="Nat. Plants">
        <title>The Aegilops tauschii genome reveals multiple impacts of transposons.</title>
        <authorList>
            <person name="Zhao G."/>
            <person name="Zou C."/>
            <person name="Li K."/>
            <person name="Wang K."/>
            <person name="Li T."/>
            <person name="Gao L."/>
            <person name="Zhang X."/>
            <person name="Wang H."/>
            <person name="Yang Z."/>
            <person name="Liu X."/>
            <person name="Jiang W."/>
            <person name="Mao L."/>
            <person name="Kong X."/>
            <person name="Jiao Y."/>
            <person name="Jia J."/>
        </authorList>
    </citation>
    <scope>NUCLEOTIDE SEQUENCE [LARGE SCALE GENOMIC DNA]</scope>
    <source>
        <strain evidence="4">cv. AL8/78</strain>
    </source>
</reference>
<dbReference type="InterPro" id="IPR001680">
    <property type="entry name" value="WD40_rpt"/>
</dbReference>
<dbReference type="PANTHER" id="PTHR47198">
    <property type="entry name" value="OS05G0299300 PROTEIN"/>
    <property type="match status" value="1"/>
</dbReference>
<name>A0A452YDV5_AEGTS</name>
<evidence type="ECO:0000259" key="2">
    <source>
        <dbReference type="Pfam" id="PF12894"/>
    </source>
</evidence>
<feature type="repeat" description="WD" evidence="1">
    <location>
        <begin position="148"/>
        <end position="182"/>
    </location>
</feature>
<keyword evidence="4" id="KW-1185">Reference proteome</keyword>
<protein>
    <recommendedName>
        <fullName evidence="2">Anaphase-promoting complex subunit 4-like WD40 domain-containing protein</fullName>
    </recommendedName>
</protein>
<evidence type="ECO:0000313" key="4">
    <source>
        <dbReference type="Proteomes" id="UP000015105"/>
    </source>
</evidence>
<feature type="repeat" description="WD" evidence="1">
    <location>
        <begin position="55"/>
        <end position="88"/>
    </location>
</feature>
<dbReference type="Pfam" id="PF00400">
    <property type="entry name" value="WD40"/>
    <property type="match status" value="1"/>
</dbReference>
<dbReference type="InterPro" id="IPR036322">
    <property type="entry name" value="WD40_repeat_dom_sf"/>
</dbReference>
<dbReference type="Proteomes" id="UP000015105">
    <property type="component" value="Chromosome 1D"/>
</dbReference>
<dbReference type="PANTHER" id="PTHR47198:SF1">
    <property type="entry name" value="WD REPEAT-CONTAINING PROTEIN 91-LIKE ISOFORM X1"/>
    <property type="match status" value="1"/>
</dbReference>
<dbReference type="Gene3D" id="2.130.10.10">
    <property type="entry name" value="YVTN repeat-like/Quinoprotein amine dehydrogenase"/>
    <property type="match status" value="2"/>
</dbReference>
<dbReference type="InterPro" id="IPR015943">
    <property type="entry name" value="WD40/YVTN_repeat-like_dom_sf"/>
</dbReference>
<reference evidence="3" key="3">
    <citation type="journal article" date="2017" name="Nature">
        <title>Genome sequence of the progenitor of the wheat D genome Aegilops tauschii.</title>
        <authorList>
            <person name="Luo M.C."/>
            <person name="Gu Y.Q."/>
            <person name="Puiu D."/>
            <person name="Wang H."/>
            <person name="Twardziok S.O."/>
            <person name="Deal K.R."/>
            <person name="Huo N."/>
            <person name="Zhu T."/>
            <person name="Wang L."/>
            <person name="Wang Y."/>
            <person name="McGuire P.E."/>
            <person name="Liu S."/>
            <person name="Long H."/>
            <person name="Ramasamy R.K."/>
            <person name="Rodriguez J.C."/>
            <person name="Van S.L."/>
            <person name="Yuan L."/>
            <person name="Wang Z."/>
            <person name="Xia Z."/>
            <person name="Xiao L."/>
            <person name="Anderson O.D."/>
            <person name="Ouyang S."/>
            <person name="Liang Y."/>
            <person name="Zimin A.V."/>
            <person name="Pertea G."/>
            <person name="Qi P."/>
            <person name="Bennetzen J.L."/>
            <person name="Dai X."/>
            <person name="Dawson M.W."/>
            <person name="Muller H.G."/>
            <person name="Kugler K."/>
            <person name="Rivarola-Duarte L."/>
            <person name="Spannagl M."/>
            <person name="Mayer K.F.X."/>
            <person name="Lu F.H."/>
            <person name="Bevan M.W."/>
            <person name="Leroy P."/>
            <person name="Li P."/>
            <person name="You F.M."/>
            <person name="Sun Q."/>
            <person name="Liu Z."/>
            <person name="Lyons E."/>
            <person name="Wicker T."/>
            <person name="Salzberg S.L."/>
            <person name="Devos K.M."/>
            <person name="Dvorak J."/>
        </authorList>
    </citation>
    <scope>NUCLEOTIDE SEQUENCE [LARGE SCALE GENOMIC DNA]</scope>
    <source>
        <strain evidence="3">cv. AL8/78</strain>
    </source>
</reference>
<organism evidence="3 4">
    <name type="scientific">Aegilops tauschii subsp. strangulata</name>
    <name type="common">Goatgrass</name>
    <dbReference type="NCBI Taxonomy" id="200361"/>
    <lineage>
        <taxon>Eukaryota</taxon>
        <taxon>Viridiplantae</taxon>
        <taxon>Streptophyta</taxon>
        <taxon>Embryophyta</taxon>
        <taxon>Tracheophyta</taxon>
        <taxon>Spermatophyta</taxon>
        <taxon>Magnoliopsida</taxon>
        <taxon>Liliopsida</taxon>
        <taxon>Poales</taxon>
        <taxon>Poaceae</taxon>
        <taxon>BOP clade</taxon>
        <taxon>Pooideae</taxon>
        <taxon>Triticodae</taxon>
        <taxon>Triticeae</taxon>
        <taxon>Triticinae</taxon>
        <taxon>Aegilops</taxon>
    </lineage>
</organism>
<evidence type="ECO:0000313" key="3">
    <source>
        <dbReference type="EnsemblPlants" id="AET1Gv20384200.45"/>
    </source>
</evidence>
<dbReference type="EnsemblPlants" id="AET1Gv20384200.45">
    <property type="protein sequence ID" value="AET1Gv20384200.45"/>
    <property type="gene ID" value="AET1Gv20384200"/>
</dbReference>
<keyword evidence="1" id="KW-0853">WD repeat</keyword>
<dbReference type="PROSITE" id="PS50082">
    <property type="entry name" value="WD_REPEATS_2"/>
    <property type="match status" value="2"/>
</dbReference>
<dbReference type="SMART" id="SM00320">
    <property type="entry name" value="WD40"/>
    <property type="match status" value="3"/>
</dbReference>
<sequence length="182" mass="19925">MAYENMEASVLPLGEDPPAITSLCFNHNGKILAASATDGMIHMFDMSAGLQITGWPAHDSPVSSVLFGPAETSIFSLGSDGKIFEWSLHNQGQIIWSRDCSRFCNPESFNKHMHEVALDSNGKRLLASSGLVRAPIYQVQGHERGLRTLPHTAPITSVDWHPTRPIYVTGSEDHSVRVTSIL</sequence>
<reference evidence="4" key="1">
    <citation type="journal article" date="2014" name="Science">
        <title>Ancient hybridizations among the ancestral genomes of bread wheat.</title>
        <authorList>
            <consortium name="International Wheat Genome Sequencing Consortium,"/>
            <person name="Marcussen T."/>
            <person name="Sandve S.R."/>
            <person name="Heier L."/>
            <person name="Spannagl M."/>
            <person name="Pfeifer M."/>
            <person name="Jakobsen K.S."/>
            <person name="Wulff B.B."/>
            <person name="Steuernagel B."/>
            <person name="Mayer K.F."/>
            <person name="Olsen O.A."/>
        </authorList>
    </citation>
    <scope>NUCLEOTIDE SEQUENCE [LARGE SCALE GENOMIC DNA]</scope>
    <source>
        <strain evidence="4">cv. AL8/78</strain>
    </source>
</reference>
<reference evidence="3" key="5">
    <citation type="journal article" date="2021" name="G3 (Bethesda)">
        <title>Aegilops tauschii genome assembly Aet v5.0 features greater sequence contiguity and improved annotation.</title>
        <authorList>
            <person name="Wang L."/>
            <person name="Zhu T."/>
            <person name="Rodriguez J.C."/>
            <person name="Deal K.R."/>
            <person name="Dubcovsky J."/>
            <person name="McGuire P.E."/>
            <person name="Lux T."/>
            <person name="Spannagl M."/>
            <person name="Mayer K.F.X."/>
            <person name="Baldrich P."/>
            <person name="Meyers B.C."/>
            <person name="Huo N."/>
            <person name="Gu Y.Q."/>
            <person name="Zhou H."/>
            <person name="Devos K.M."/>
            <person name="Bennetzen J.L."/>
            <person name="Unver T."/>
            <person name="Budak H."/>
            <person name="Gulick P.J."/>
            <person name="Galiba G."/>
            <person name="Kalapos B."/>
            <person name="Nelson D.R."/>
            <person name="Li P."/>
            <person name="You F.M."/>
            <person name="Luo M.C."/>
            <person name="Dvorak J."/>
        </authorList>
    </citation>
    <scope>NUCLEOTIDE SEQUENCE [LARGE SCALE GENOMIC DNA]</scope>
    <source>
        <strain evidence="3">cv. AL8/78</strain>
    </source>
</reference>
<dbReference type="PROSITE" id="PS50294">
    <property type="entry name" value="WD_REPEATS_REGION"/>
    <property type="match status" value="1"/>
</dbReference>
<dbReference type="Pfam" id="PF12894">
    <property type="entry name" value="ANAPC4_WD40"/>
    <property type="match status" value="1"/>
</dbReference>
<evidence type="ECO:0000256" key="1">
    <source>
        <dbReference type="PROSITE-ProRule" id="PRU00221"/>
    </source>
</evidence>
<dbReference type="SUPFAM" id="SSF50978">
    <property type="entry name" value="WD40 repeat-like"/>
    <property type="match status" value="1"/>
</dbReference>